<evidence type="ECO:0000313" key="8">
    <source>
        <dbReference type="Proteomes" id="UP000256220"/>
    </source>
</evidence>
<dbReference type="EMBL" id="JFBM01000012">
    <property type="protein sequence ID" value="KFU80274.1"/>
    <property type="molecule type" value="Genomic_DNA"/>
</dbReference>
<evidence type="ECO:0000256" key="3">
    <source>
        <dbReference type="ARBA" id="ARBA00022806"/>
    </source>
</evidence>
<dbReference type="PANTHER" id="PTHR11070">
    <property type="entry name" value="UVRD / RECB / PCRA DNA HELICASE FAMILY MEMBER"/>
    <property type="match status" value="1"/>
</dbReference>
<evidence type="ECO:0000256" key="2">
    <source>
        <dbReference type="ARBA" id="ARBA00022801"/>
    </source>
</evidence>
<dbReference type="SUPFAM" id="SSF52540">
    <property type="entry name" value="P-loop containing nucleoside triphosphate hydrolases"/>
    <property type="match status" value="1"/>
</dbReference>
<evidence type="ECO:0000313" key="7">
    <source>
        <dbReference type="EMBL" id="KFU80274.1"/>
    </source>
</evidence>
<keyword evidence="4" id="KW-0067">ATP-binding</keyword>
<keyword evidence="3 7" id="KW-0347">Helicase</keyword>
<sequence>MTEIDIEQEYLAVLYARVDALREQAATRLAAVGRAGEDHAAIATWQAEVTRLDAVEQGLCFGRLDMRDGRRVYVGRLGLFLDTDDEPLMVDWRAPAAQPFYVATATEPHGVRRRRHITTRGRRVVALDDELLDPDSAADDSLVGEGALLAAVTADRTGRMRDIVTTLQAEQDRIIRSGHQGVLVVQGGPGTGKTAVALHRVAYLLYTHLHLRARGVLVVGPSRLFLDYIGQVLPGLGENTVVTATIADLCPGVGVSRVDPPETAELKGRVDMAERLRAAVRARVLIPDEPIDIEFEQQELRLEPETCRRAVQRARQTGLPHNQARLVFAREIVDALAQGLIEDIETVVLSDTGEALDGGSLDGRLSEADLRGLAAAGVVIGHNDHDGPTNLLDETDKARLRDSLLIDAAVQDVLDGLWPLLTPQQTVSDVVDSPGADWSVADVPLLDEAAALIGQGGSPATFGHVVVDEAQELSAMAWRMLMRRCPSRSMTVLGDLAQTGNPAGASSWERVLRPHLNDRWRLAELTVNYRTPSEIMAATADLLAANHPGLRPPRSVRFTGRPPWRLRTTPAELPKVVADLVATHSEGQLAIIAPSRHLGRLAAELSLATLPDLTDEVVLLAPQQAKGLEFDSVLITDPVAILTAGPLGHNDLYVAMTRATHRLGIVHPGPPPEELSAIPELTP</sequence>
<dbReference type="GO" id="GO:0003677">
    <property type="term" value="F:DNA binding"/>
    <property type="evidence" value="ECO:0007669"/>
    <property type="project" value="InterPro"/>
</dbReference>
<comment type="caution">
    <text evidence="7">The sequence shown here is derived from an EMBL/GenBank/DDBJ whole genome shotgun (WGS) entry which is preliminary data.</text>
</comment>
<keyword evidence="2" id="KW-0378">Hydrolase</keyword>
<evidence type="ECO:0000256" key="1">
    <source>
        <dbReference type="ARBA" id="ARBA00022741"/>
    </source>
</evidence>
<keyword evidence="1" id="KW-0547">Nucleotide-binding</keyword>
<dbReference type="PANTHER" id="PTHR11070:SF45">
    <property type="entry name" value="DNA 3'-5' HELICASE"/>
    <property type="match status" value="1"/>
</dbReference>
<proteinExistence type="predicted"/>
<dbReference type="InterPro" id="IPR027417">
    <property type="entry name" value="P-loop_NTPase"/>
</dbReference>
<dbReference type="Gene3D" id="3.40.50.300">
    <property type="entry name" value="P-loop containing nucleotide triphosphate hydrolases"/>
    <property type="match status" value="2"/>
</dbReference>
<dbReference type="GO" id="GO:0016787">
    <property type="term" value="F:hydrolase activity"/>
    <property type="evidence" value="ECO:0007669"/>
    <property type="project" value="UniProtKB-KW"/>
</dbReference>
<evidence type="ECO:0000259" key="6">
    <source>
        <dbReference type="Pfam" id="PF13538"/>
    </source>
</evidence>
<dbReference type="InterPro" id="IPR027785">
    <property type="entry name" value="UvrD-like_helicase_C"/>
</dbReference>
<dbReference type="GO" id="GO:0005829">
    <property type="term" value="C:cytosol"/>
    <property type="evidence" value="ECO:0007669"/>
    <property type="project" value="TreeGrafter"/>
</dbReference>
<keyword evidence="8" id="KW-1185">Reference proteome</keyword>
<dbReference type="Pfam" id="PF13538">
    <property type="entry name" value="UvrD_C_2"/>
    <property type="match status" value="1"/>
</dbReference>
<organism evidence="7 8">
    <name type="scientific">Amycolatopsis lurida NRRL 2430</name>
    <dbReference type="NCBI Taxonomy" id="1460371"/>
    <lineage>
        <taxon>Bacteria</taxon>
        <taxon>Bacillati</taxon>
        <taxon>Actinomycetota</taxon>
        <taxon>Actinomycetes</taxon>
        <taxon>Pseudonocardiales</taxon>
        <taxon>Pseudonocardiaceae</taxon>
        <taxon>Amycolatopsis</taxon>
    </lineage>
</organism>
<dbReference type="InterPro" id="IPR000212">
    <property type="entry name" value="DNA_helicase_UvrD/REP"/>
</dbReference>
<dbReference type="GO" id="GO:0005524">
    <property type="term" value="F:ATP binding"/>
    <property type="evidence" value="ECO:0007669"/>
    <property type="project" value="UniProtKB-KW"/>
</dbReference>
<reference evidence="7 8" key="1">
    <citation type="journal article" date="2014" name="Genome Announc.">
        <title>Draft Genome Sequence of Amycolatopsis lurida NRRL 2430, Producer of the Glycopeptide Family Antibiotic Ristocetin.</title>
        <authorList>
            <person name="Kwun M.J."/>
            <person name="Hong H.J."/>
        </authorList>
    </citation>
    <scope>NUCLEOTIDE SEQUENCE [LARGE SCALE GENOMIC DNA]</scope>
    <source>
        <strain evidence="7 8">NRRL 2430</strain>
    </source>
</reference>
<dbReference type="InterPro" id="IPR014016">
    <property type="entry name" value="UvrD-like_ATP-bd"/>
</dbReference>
<dbReference type="Proteomes" id="UP000256220">
    <property type="component" value="Unassembled WGS sequence"/>
</dbReference>
<dbReference type="RefSeq" id="WP_034311589.1">
    <property type="nucleotide sequence ID" value="NZ_JFBM01000012.1"/>
</dbReference>
<evidence type="ECO:0000259" key="5">
    <source>
        <dbReference type="Pfam" id="PF00580"/>
    </source>
</evidence>
<accession>A0A2P2FU75</accession>
<dbReference type="GO" id="GO:0000725">
    <property type="term" value="P:recombinational repair"/>
    <property type="evidence" value="ECO:0007669"/>
    <property type="project" value="TreeGrafter"/>
</dbReference>
<dbReference type="AlphaFoldDB" id="A0A2P2FU75"/>
<protein>
    <submittedName>
        <fullName evidence="7">Helicase</fullName>
    </submittedName>
</protein>
<dbReference type="Pfam" id="PF00580">
    <property type="entry name" value="UvrD-helicase"/>
    <property type="match status" value="1"/>
</dbReference>
<feature type="domain" description="UvrD-like helicase ATP-binding" evidence="5">
    <location>
        <begin position="168"/>
        <end position="208"/>
    </location>
</feature>
<dbReference type="GO" id="GO:0043138">
    <property type="term" value="F:3'-5' DNA helicase activity"/>
    <property type="evidence" value="ECO:0007669"/>
    <property type="project" value="TreeGrafter"/>
</dbReference>
<gene>
    <name evidence="7" type="ORF">BB31_15730</name>
</gene>
<evidence type="ECO:0000256" key="4">
    <source>
        <dbReference type="ARBA" id="ARBA00022840"/>
    </source>
</evidence>
<feature type="domain" description="UvrD-like helicase C-terminal" evidence="6">
    <location>
        <begin position="623"/>
        <end position="666"/>
    </location>
</feature>
<name>A0A2P2FU75_AMYLU</name>